<dbReference type="Proteomes" id="UP001186974">
    <property type="component" value="Unassembled WGS sequence"/>
</dbReference>
<name>A0ACC3DTY1_9PEZI</name>
<comment type="caution">
    <text evidence="1">The sequence shown here is derived from an EMBL/GenBank/DDBJ whole genome shotgun (WGS) entry which is preliminary data.</text>
</comment>
<reference evidence="1" key="1">
    <citation type="submission" date="2024-09" db="EMBL/GenBank/DDBJ databases">
        <title>Black Yeasts Isolated from many extreme environments.</title>
        <authorList>
            <person name="Coleine C."/>
            <person name="Stajich J.E."/>
            <person name="Selbmann L."/>
        </authorList>
    </citation>
    <scope>NUCLEOTIDE SEQUENCE</scope>
    <source>
        <strain evidence="1">CCFEE 5737</strain>
    </source>
</reference>
<accession>A0ACC3DTY1</accession>
<evidence type="ECO:0000313" key="2">
    <source>
        <dbReference type="Proteomes" id="UP001186974"/>
    </source>
</evidence>
<keyword evidence="2" id="KW-1185">Reference proteome</keyword>
<dbReference type="EMBL" id="JAWDJW010000654">
    <property type="protein sequence ID" value="KAK3080256.1"/>
    <property type="molecule type" value="Genomic_DNA"/>
</dbReference>
<organism evidence="1 2">
    <name type="scientific">Coniosporium uncinatum</name>
    <dbReference type="NCBI Taxonomy" id="93489"/>
    <lineage>
        <taxon>Eukaryota</taxon>
        <taxon>Fungi</taxon>
        <taxon>Dikarya</taxon>
        <taxon>Ascomycota</taxon>
        <taxon>Pezizomycotina</taxon>
        <taxon>Dothideomycetes</taxon>
        <taxon>Dothideomycetes incertae sedis</taxon>
        <taxon>Coniosporium</taxon>
    </lineage>
</organism>
<protein>
    <submittedName>
        <fullName evidence="1">Uncharacterized protein</fullName>
    </submittedName>
</protein>
<sequence>MSLYYEAAALLTNPDRAGGSFKSRIFGKKDLKSNPAQTYALIVEATKWSAVLKGVIERAGVLKEERKLTPVLALLLSHDLLLSKGGVAAPKDHVLKLAISRHKARLAAELTKERIKRGFGNVDALRAHVNAGGSKSEDGEDGPARVEHPRWARVNRLKTTLEESLGSTFAGYKKVEKLNGVLQAATADQILHADAHVPDLIALPPRHDLSTNPAYLNGGIILQDKASCFPAYLLNIQAEDRDVIDACAAPGNKTTHLASFLHAQTPTDAATQGSERTVFAFERDGKRSEIMKKMVTLAGGGDVVKVQSRSDFLRADPFDKRFSNVTALLLDPSCSGSGIVGRDDVPTLNLPEKDAVNAIAAPASKKRKRKTAPSVAADLDVDAATGAVEEQPNPAAEEGEKLKERLEALSAFQLKLLLHAMKFPAARKITYSTCSVHAEENEYVVLRALASAAAREAGWKILKCGEQVDGMKRWAVRGDGVACSRIMEELDHGGGDKEQFAEDVAEACIRCEKGTKEGTMGFFVAGFVRDVGFAKASTAVNAKQANGAAHVRNVTPEGDDGDLVQEEEEEWQGFSGDEEPSAPTTFDHGGHVDGDGSQGKSKRKQQHKKHNKLRS</sequence>
<evidence type="ECO:0000313" key="1">
    <source>
        <dbReference type="EMBL" id="KAK3080256.1"/>
    </source>
</evidence>
<gene>
    <name evidence="1" type="ORF">LTS18_002726</name>
</gene>
<proteinExistence type="predicted"/>